<feature type="compositionally biased region" description="Basic and acidic residues" evidence="1">
    <location>
        <begin position="325"/>
        <end position="335"/>
    </location>
</feature>
<feature type="compositionally biased region" description="Basic and acidic residues" evidence="1">
    <location>
        <begin position="992"/>
        <end position="1009"/>
    </location>
</feature>
<proteinExistence type="predicted"/>
<feature type="domain" description="SANTA" evidence="2">
    <location>
        <begin position="826"/>
        <end position="910"/>
    </location>
</feature>
<dbReference type="Pfam" id="PF09133">
    <property type="entry name" value="SANTA"/>
    <property type="match status" value="2"/>
</dbReference>
<feature type="region of interest" description="Disordered" evidence="1">
    <location>
        <begin position="753"/>
        <end position="775"/>
    </location>
</feature>
<feature type="region of interest" description="Disordered" evidence="1">
    <location>
        <begin position="1049"/>
        <end position="1120"/>
    </location>
</feature>
<feature type="region of interest" description="Disordered" evidence="1">
    <location>
        <begin position="587"/>
        <end position="620"/>
    </location>
</feature>
<feature type="region of interest" description="Disordered" evidence="1">
    <location>
        <begin position="475"/>
        <end position="558"/>
    </location>
</feature>
<gene>
    <name evidence="3" type="ORF">BBRV_LOCUS106219</name>
</gene>
<dbReference type="AlphaFoldDB" id="A0A6V7LHC8"/>
<sequence length="1147" mass="130426">MAEQTENTFGNIQLEERYKKLERTLKLFMLRQNDKKTFEADSPWQSVSSIHGDNLDTSTGFSQHSSRMESEVLASSRDMRKIIQNRQNFPENQPKMTTSSVKQFPMTPSQTEKILMPPPKSVNILAHSSRRNSLVSSGNRKPGTPTRAAGTDREFAAQSVISSIKYSSSGNNTSQIQFDRENYENHDHSNVQEKPDRIFTRWRPVLNDKGQLIIKGTLECGKIARSKPVIRRLSATSVQSIFKHIYHLDGNIYDERHELPDYIRGKFFNGFPEDWENVHQIWSNYVAGGCKENYRWPTRVTDSDDDIKSEITDISVVKKPKKRSQQIEREIKDYPRSPSKQLDLNHENSSDNRKALEKDASMHQQEVKENPSHNKSFRCCCGKETNAQHPGAHGDKDTMENIVEKTKGQQLNCSTLSSTPSTISRIISLKDIIYEDKLKIIIDNLTSKKCSIEYIDKIIEMFDFLKFAVSYQSEDSPPTPPLEVDREPCNSSRNCQEHSKREQCSTQPKPIVNRSAEAHENHFTQKKQLVRRKLSKNDYASSGDENSPVRARSKLPTRPLIEKPLTELRSTESKPCDDVLIINNDKNCPIPNNDKKYNNNNPNQRIDLNDDSSVSFTEDERRPIKIQTHSHTPRKMKDNYDSSVSIIEDENTDNVGKRVETKKSVAQNGKVIMTADIHTPMKIHQKEMNPGNFVDQLENIEPSTVPSNDNSKDVSRGQDIRQKSLDNTSVENNKTNKPTIVNIEKVSINLPTLPKKPREISPRSSTPEAPGNINKVVLPELRDKDLRIELRDIAKDKASKKFIKNTKDDDKNEKGGYGTLSNPKSLSNWVPRLLKKPGENNYVLIFEGKLVNEAGHIVTRKFSTATIVKRINPRIIESEDNTFYQLVGELSDTKHTLPKEIQKMCLKGCPGRINSFCEKWKKIIEQTSPEKNQNLNGSTIDMNQVPTSSRGRRILPPLSYWTGERVTLKDNTPVYSPGNSQQASIPSSLEMSFRKDTSQNSSRKRDTSAKDTSNSAINFSIVKEKEESISNTKKSPVKAIVEKNIKETKKSTSLKRRSRKEVKDDSSDADEALKPSKVKRRRKKDISPPADEGAKERKAEIVNINGKKEKLKTGGKSKPTELIATYRSNVPYRDECALSDDQSSIMM</sequence>
<evidence type="ECO:0000256" key="1">
    <source>
        <dbReference type="SAM" id="MobiDB-lite"/>
    </source>
</evidence>
<feature type="region of interest" description="Disordered" evidence="1">
    <location>
        <begin position="317"/>
        <end position="353"/>
    </location>
</feature>
<feature type="domain" description="SANTA" evidence="2">
    <location>
        <begin position="211"/>
        <end position="277"/>
    </location>
</feature>
<feature type="compositionally biased region" description="Basic and acidic residues" evidence="1">
    <location>
        <begin position="1092"/>
        <end position="1112"/>
    </location>
</feature>
<evidence type="ECO:0000259" key="2">
    <source>
        <dbReference type="Pfam" id="PF09133"/>
    </source>
</evidence>
<feature type="region of interest" description="Disordered" evidence="1">
    <location>
        <begin position="969"/>
        <end position="1012"/>
    </location>
</feature>
<feature type="compositionally biased region" description="Basic and acidic residues" evidence="1">
    <location>
        <begin position="1061"/>
        <end position="1074"/>
    </location>
</feature>
<feature type="compositionally biased region" description="Basic and acidic residues" evidence="1">
    <location>
        <begin position="710"/>
        <end position="724"/>
    </location>
</feature>
<feature type="region of interest" description="Disordered" evidence="1">
    <location>
        <begin position="928"/>
        <end position="956"/>
    </location>
</feature>
<evidence type="ECO:0000313" key="3">
    <source>
        <dbReference type="EMBL" id="CAD1575479.1"/>
    </source>
</evidence>
<dbReference type="EMBL" id="CADCXW020000343">
    <property type="protein sequence ID" value="CAD1575479.1"/>
    <property type="molecule type" value="Genomic_DNA"/>
</dbReference>
<feature type="compositionally biased region" description="Basic residues" evidence="1">
    <location>
        <begin position="524"/>
        <end position="534"/>
    </location>
</feature>
<feature type="compositionally biased region" description="Polar residues" evidence="1">
    <location>
        <begin position="725"/>
        <end position="738"/>
    </location>
</feature>
<feature type="region of interest" description="Disordered" evidence="1">
    <location>
        <begin position="700"/>
        <end position="738"/>
    </location>
</feature>
<feature type="region of interest" description="Disordered" evidence="1">
    <location>
        <begin position="130"/>
        <end position="150"/>
    </location>
</feature>
<name>A0A6V7LHC8_9HYME</name>
<feature type="compositionally biased region" description="Basic and acidic residues" evidence="1">
    <location>
        <begin position="343"/>
        <end position="353"/>
    </location>
</feature>
<accession>A0A6V7LHC8</accession>
<dbReference type="InterPro" id="IPR015216">
    <property type="entry name" value="SANTA"/>
</dbReference>
<feature type="compositionally biased region" description="Polar residues" evidence="1">
    <location>
        <begin position="969"/>
        <end position="990"/>
    </location>
</feature>
<reference evidence="3" key="1">
    <citation type="submission" date="2020-07" db="EMBL/GenBank/DDBJ databases">
        <authorList>
            <person name="Ferguson B K."/>
        </authorList>
    </citation>
    <scope>NUCLEOTIDE SEQUENCE</scope>
    <source>
        <strain evidence="3">L06</strain>
    </source>
</reference>
<protein>
    <recommendedName>
        <fullName evidence="2">SANTA domain-containing protein</fullName>
    </recommendedName>
</protein>
<feature type="compositionally biased region" description="Polar residues" evidence="1">
    <location>
        <begin position="928"/>
        <end position="949"/>
    </location>
</feature>
<organism evidence="3">
    <name type="scientific">Bracon brevicornis</name>
    <dbReference type="NCBI Taxonomy" id="1563983"/>
    <lineage>
        <taxon>Eukaryota</taxon>
        <taxon>Metazoa</taxon>
        <taxon>Ecdysozoa</taxon>
        <taxon>Arthropoda</taxon>
        <taxon>Hexapoda</taxon>
        <taxon>Insecta</taxon>
        <taxon>Pterygota</taxon>
        <taxon>Neoptera</taxon>
        <taxon>Endopterygota</taxon>
        <taxon>Hymenoptera</taxon>
        <taxon>Apocrita</taxon>
        <taxon>Ichneumonoidea</taxon>
        <taxon>Braconidae</taxon>
        <taxon>Braconinae</taxon>
        <taxon>Bracon</taxon>
    </lineage>
</organism>